<dbReference type="Pfam" id="PF02922">
    <property type="entry name" value="CBM_48"/>
    <property type="match status" value="1"/>
</dbReference>
<dbReference type="InterPro" id="IPR013780">
    <property type="entry name" value="Glyco_hydro_b"/>
</dbReference>
<keyword evidence="3" id="KW-0326">Glycosidase</keyword>
<dbReference type="GO" id="GO:0005980">
    <property type="term" value="P:glycogen catabolic process"/>
    <property type="evidence" value="ECO:0007669"/>
    <property type="project" value="InterPro"/>
</dbReference>
<evidence type="ECO:0000256" key="4">
    <source>
        <dbReference type="SAM" id="MobiDB-lite"/>
    </source>
</evidence>
<evidence type="ECO:0000313" key="6">
    <source>
        <dbReference type="EMBL" id="TCO81179.1"/>
    </source>
</evidence>
<evidence type="ECO:0000313" key="7">
    <source>
        <dbReference type="Proteomes" id="UP000295765"/>
    </source>
</evidence>
<comment type="similarity">
    <text evidence="1">Belongs to the glycosyl hydrolase 13 family.</text>
</comment>
<dbReference type="InterPro" id="IPR014756">
    <property type="entry name" value="Ig_E-set"/>
</dbReference>
<dbReference type="SUPFAM" id="SSF81296">
    <property type="entry name" value="E set domains"/>
    <property type="match status" value="1"/>
</dbReference>
<dbReference type="SUPFAM" id="SSF51011">
    <property type="entry name" value="Glycosyl hydrolase domain"/>
    <property type="match status" value="1"/>
</dbReference>
<dbReference type="NCBIfam" id="TIGR02100">
    <property type="entry name" value="glgX_debranch"/>
    <property type="match status" value="1"/>
</dbReference>
<evidence type="ECO:0000256" key="2">
    <source>
        <dbReference type="ARBA" id="ARBA00022801"/>
    </source>
</evidence>
<dbReference type="InterPro" id="IPR011837">
    <property type="entry name" value="Glycogen_debranch_GlgX"/>
</dbReference>
<dbReference type="InterPro" id="IPR013783">
    <property type="entry name" value="Ig-like_fold"/>
</dbReference>
<dbReference type="EMBL" id="SLWY01000009">
    <property type="protein sequence ID" value="TCO81179.1"/>
    <property type="molecule type" value="Genomic_DNA"/>
</dbReference>
<keyword evidence="7" id="KW-1185">Reference proteome</keyword>
<evidence type="ECO:0000256" key="1">
    <source>
        <dbReference type="ARBA" id="ARBA00008061"/>
    </source>
</evidence>
<proteinExistence type="inferred from homology"/>
<dbReference type="OrthoDB" id="3236218at2"/>
<keyword evidence="2" id="KW-0378">Hydrolase</keyword>
<evidence type="ECO:0000256" key="3">
    <source>
        <dbReference type="ARBA" id="ARBA00023295"/>
    </source>
</evidence>
<feature type="region of interest" description="Disordered" evidence="4">
    <location>
        <begin position="468"/>
        <end position="495"/>
    </location>
</feature>
<dbReference type="InterPro" id="IPR017853">
    <property type="entry name" value="GH"/>
</dbReference>
<gene>
    <name evidence="6" type="ORF">EV699_10919</name>
</gene>
<dbReference type="RefSeq" id="WP_132541737.1">
    <property type="nucleotide sequence ID" value="NZ_SLWY01000009.1"/>
</dbReference>
<dbReference type="InterPro" id="IPR044505">
    <property type="entry name" value="GlgX_Isoamylase_N_E_set"/>
</dbReference>
<dbReference type="Gene3D" id="2.60.40.10">
    <property type="entry name" value="Immunoglobulins"/>
    <property type="match status" value="1"/>
</dbReference>
<dbReference type="GO" id="GO:0004135">
    <property type="term" value="F:amylo-alpha-1,6-glucosidase activity"/>
    <property type="evidence" value="ECO:0007669"/>
    <property type="project" value="InterPro"/>
</dbReference>
<dbReference type="Gene3D" id="3.20.20.80">
    <property type="entry name" value="Glycosidases"/>
    <property type="match status" value="1"/>
</dbReference>
<dbReference type="PANTHER" id="PTHR43002">
    <property type="entry name" value="GLYCOGEN DEBRANCHING ENZYME"/>
    <property type="match status" value="1"/>
</dbReference>
<accession>A0A4R2LAE9</accession>
<organism evidence="6 7">
    <name type="scientific">Plasticicumulans lactativorans</name>
    <dbReference type="NCBI Taxonomy" id="1133106"/>
    <lineage>
        <taxon>Bacteria</taxon>
        <taxon>Pseudomonadati</taxon>
        <taxon>Pseudomonadota</taxon>
        <taxon>Gammaproteobacteria</taxon>
        <taxon>Candidatus Competibacteraceae</taxon>
        <taxon>Plasticicumulans</taxon>
    </lineage>
</organism>
<protein>
    <submittedName>
        <fullName evidence="6">Glycogen operon protein</fullName>
    </submittedName>
</protein>
<dbReference type="SUPFAM" id="SSF51445">
    <property type="entry name" value="(Trans)glycosidases"/>
    <property type="match status" value="1"/>
</dbReference>
<dbReference type="InterPro" id="IPR006047">
    <property type="entry name" value="GH13_cat_dom"/>
</dbReference>
<comment type="caution">
    <text evidence="6">The sequence shown here is derived from an EMBL/GenBank/DDBJ whole genome shotgun (WGS) entry which is preliminary data.</text>
</comment>
<dbReference type="SMART" id="SM00642">
    <property type="entry name" value="Aamy"/>
    <property type="match status" value="1"/>
</dbReference>
<dbReference type="CDD" id="cd11326">
    <property type="entry name" value="AmyAc_Glg_debranch"/>
    <property type="match status" value="1"/>
</dbReference>
<dbReference type="CDD" id="cd02856">
    <property type="entry name" value="E_set_GDE_Isoamylase_N"/>
    <property type="match status" value="1"/>
</dbReference>
<feature type="compositionally biased region" description="Basic and acidic residues" evidence="4">
    <location>
        <begin position="471"/>
        <end position="486"/>
    </location>
</feature>
<reference evidence="6 7" key="1">
    <citation type="submission" date="2019-03" db="EMBL/GenBank/DDBJ databases">
        <title>Genomic Encyclopedia of Type Strains, Phase IV (KMG-IV): sequencing the most valuable type-strain genomes for metagenomic binning, comparative biology and taxonomic classification.</title>
        <authorList>
            <person name="Goeker M."/>
        </authorList>
    </citation>
    <scope>NUCLEOTIDE SEQUENCE [LARGE SCALE GENOMIC DNA]</scope>
    <source>
        <strain evidence="6 7">DSM 25287</strain>
    </source>
</reference>
<evidence type="ECO:0000259" key="5">
    <source>
        <dbReference type="SMART" id="SM00642"/>
    </source>
</evidence>
<dbReference type="AlphaFoldDB" id="A0A4R2LAE9"/>
<dbReference type="Pfam" id="PF00128">
    <property type="entry name" value="Alpha-amylase"/>
    <property type="match status" value="1"/>
</dbReference>
<name>A0A4R2LAE9_9GAMM</name>
<dbReference type="Proteomes" id="UP000295765">
    <property type="component" value="Unassembled WGS sequence"/>
</dbReference>
<sequence length="701" mass="76034">MPPVPVPEPGSPWPLGATPDAHGVNFALYSAVAERVELCLFDAQGERETARFALAGPSDGVWHGQVPGLAAGARYGYRVHGPYQPAHGLRCNPHKLLLDPYARAFDGPLLLRDEHCGYTPGDPAADLGFDRRDSAPFTPKAVVCAPEAPAADTRPRTPWADTLLYEAHVRGFTLRHPALPQAARGRFEGLAHAAVIDWLRALGVTAVELLPVHAYTHERALLRRGLVNYWGYNTFGFFAPHLDYGTATSLRAMVRALHEAGIEVILDVVYNHTAESDELGPTCLFRGIDNRSYYRLQGEGRYYVNDTGCGNTLNFSHPRVVQLAADSLRHWAESFGVDGFRFDLATVLAREDHGFDAGAGLLDVLAQDPLLGRLKLIAEPWDIGPGGYRLGQFPPGWREWNDRYRDCVRRYWRGDPGLLAELAQRLHGSSESFQAAGRAPSASVNFVTSHDGFTLADLVSYATRHNLANGEDGRDGHSDNLSDNHGVEGPSDDPAVDAARLRTRLNLLATLLLAQGTPMLLAGDEFGHSQGGNNNAYCQDNATTWLDWTRAEAEAAFTAALRRLVALRRDCAALRGARYLHGVRAPQRPGPGQLRWLAPSGHDMTHADWHQPAARALGLWLGAGDDGSELVLLFNAGAACDFRLPAEADGGWSCAFDSAEPGADPAPAHGAVALAARSVRVLQRDVHASGPTTRSTKGEHQ</sequence>
<dbReference type="Gene3D" id="2.60.40.1180">
    <property type="entry name" value="Golgi alpha-mannosidase II"/>
    <property type="match status" value="1"/>
</dbReference>
<feature type="domain" description="Glycosyl hydrolase family 13 catalytic" evidence="5">
    <location>
        <begin position="166"/>
        <end position="568"/>
    </location>
</feature>
<dbReference type="InterPro" id="IPR004193">
    <property type="entry name" value="Glyco_hydro_13_N"/>
</dbReference>